<accession>A0A2R6R2M9</accession>
<evidence type="ECO:0000259" key="5">
    <source>
        <dbReference type="PROSITE" id="PS50222"/>
    </source>
</evidence>
<dbReference type="OrthoDB" id="26525at2759"/>
<name>A0A2R6R2M9_ACTCC</name>
<dbReference type="Proteomes" id="UP000241394">
    <property type="component" value="Chromosome LG10"/>
</dbReference>
<dbReference type="SUPFAM" id="SSF47473">
    <property type="entry name" value="EF-hand"/>
    <property type="match status" value="1"/>
</dbReference>
<feature type="domain" description="EF-hand" evidence="5">
    <location>
        <begin position="87"/>
        <end position="122"/>
    </location>
</feature>
<dbReference type="InterPro" id="IPR039647">
    <property type="entry name" value="EF_hand_pair_protein_CML-like"/>
</dbReference>
<dbReference type="InterPro" id="IPR018247">
    <property type="entry name" value="EF_Hand_1_Ca_BS"/>
</dbReference>
<keyword evidence="7" id="KW-1185">Reference proteome</keyword>
<keyword evidence="3" id="KW-0677">Repeat</keyword>
<dbReference type="Gramene" id="PSS19458">
    <property type="protein sequence ID" value="PSS19458"/>
    <property type="gene ID" value="CEY00_Acc11546"/>
</dbReference>
<dbReference type="InParanoid" id="A0A2R6R2M9"/>
<gene>
    <name evidence="6" type="ORF">CEY00_Acc11546</name>
</gene>
<feature type="domain" description="EF-hand" evidence="5">
    <location>
        <begin position="125"/>
        <end position="159"/>
    </location>
</feature>
<keyword evidence="4" id="KW-0106">Calcium</keyword>
<dbReference type="InterPro" id="IPR011992">
    <property type="entry name" value="EF-hand-dom_pair"/>
</dbReference>
<comment type="caution">
    <text evidence="6">The sequence shown here is derived from an EMBL/GenBank/DDBJ whole genome shotgun (WGS) entry which is preliminary data.</text>
</comment>
<dbReference type="Pfam" id="PF13499">
    <property type="entry name" value="EF-hand_7"/>
    <property type="match status" value="1"/>
</dbReference>
<dbReference type="GO" id="GO:0005737">
    <property type="term" value="C:cytoplasm"/>
    <property type="evidence" value="ECO:0007669"/>
    <property type="project" value="UniProtKB-ARBA"/>
</dbReference>
<comment type="function">
    <text evidence="1">Potential calcium sensor.</text>
</comment>
<evidence type="ECO:0000256" key="2">
    <source>
        <dbReference type="ARBA" id="ARBA00022723"/>
    </source>
</evidence>
<protein>
    <submittedName>
        <fullName evidence="6">Calcium-binding protein CML44</fullName>
    </submittedName>
</protein>
<proteinExistence type="predicted"/>
<evidence type="ECO:0000313" key="6">
    <source>
        <dbReference type="EMBL" id="PSS19458.1"/>
    </source>
</evidence>
<evidence type="ECO:0000256" key="3">
    <source>
        <dbReference type="ARBA" id="ARBA00022737"/>
    </source>
</evidence>
<dbReference type="GO" id="GO:0005509">
    <property type="term" value="F:calcium ion binding"/>
    <property type="evidence" value="ECO:0007669"/>
    <property type="project" value="InterPro"/>
</dbReference>
<dbReference type="PANTHER" id="PTHR10891">
    <property type="entry name" value="EF-HAND CALCIUM-BINDING DOMAIN CONTAINING PROTEIN"/>
    <property type="match status" value="1"/>
</dbReference>
<dbReference type="AlphaFoldDB" id="A0A2R6R2M9"/>
<dbReference type="InterPro" id="IPR002048">
    <property type="entry name" value="EF_hand_dom"/>
</dbReference>
<keyword evidence="2" id="KW-0479">Metal-binding</keyword>
<sequence>MSPINTNDLNRIFEKLDQNGDGFVSLDELKWLLETIGVRASQDELQSLVGKKSLDLIDFMLFYDTIIKQNINGDDELEKDEVLQDNNLENDLAKAFDVYDVNGDGYISCEELQSVLSRLGFWNEYCGQDCRSMIKRYDMNSDGVLDFEEFKNMMLLTNS</sequence>
<dbReference type="STRING" id="1590841.A0A2R6R2M9"/>
<evidence type="ECO:0000256" key="4">
    <source>
        <dbReference type="ARBA" id="ARBA00022837"/>
    </source>
</evidence>
<dbReference type="EMBL" id="NKQK01000010">
    <property type="protein sequence ID" value="PSS19458.1"/>
    <property type="molecule type" value="Genomic_DNA"/>
</dbReference>
<reference evidence="6 7" key="1">
    <citation type="submission" date="2017-07" db="EMBL/GenBank/DDBJ databases">
        <title>An improved, manually edited Actinidia chinensis var. chinensis (kiwifruit) genome highlights the challenges associated with draft genomes and gene prediction in plants.</title>
        <authorList>
            <person name="Pilkington S."/>
            <person name="Crowhurst R."/>
            <person name="Hilario E."/>
            <person name="Nardozza S."/>
            <person name="Fraser L."/>
            <person name="Peng Y."/>
            <person name="Gunaseelan K."/>
            <person name="Simpson R."/>
            <person name="Tahir J."/>
            <person name="Deroles S."/>
            <person name="Templeton K."/>
            <person name="Luo Z."/>
            <person name="Davy M."/>
            <person name="Cheng C."/>
            <person name="Mcneilage M."/>
            <person name="Scaglione D."/>
            <person name="Liu Y."/>
            <person name="Zhang Q."/>
            <person name="Datson P."/>
            <person name="De Silva N."/>
            <person name="Gardiner S."/>
            <person name="Bassett H."/>
            <person name="Chagne D."/>
            <person name="Mccallum J."/>
            <person name="Dzierzon H."/>
            <person name="Deng C."/>
            <person name="Wang Y.-Y."/>
            <person name="Barron N."/>
            <person name="Manako K."/>
            <person name="Bowen J."/>
            <person name="Foster T."/>
            <person name="Erridge Z."/>
            <person name="Tiffin H."/>
            <person name="Waite C."/>
            <person name="Davies K."/>
            <person name="Grierson E."/>
            <person name="Laing W."/>
            <person name="Kirk R."/>
            <person name="Chen X."/>
            <person name="Wood M."/>
            <person name="Montefiori M."/>
            <person name="Brummell D."/>
            <person name="Schwinn K."/>
            <person name="Catanach A."/>
            <person name="Fullerton C."/>
            <person name="Li D."/>
            <person name="Meiyalaghan S."/>
            <person name="Nieuwenhuizen N."/>
            <person name="Read N."/>
            <person name="Prakash R."/>
            <person name="Hunter D."/>
            <person name="Zhang H."/>
            <person name="Mckenzie M."/>
            <person name="Knabel M."/>
            <person name="Harris A."/>
            <person name="Allan A."/>
            <person name="Chen A."/>
            <person name="Janssen B."/>
            <person name="Plunkett B."/>
            <person name="Dwamena C."/>
            <person name="Voogd C."/>
            <person name="Leif D."/>
            <person name="Lafferty D."/>
            <person name="Souleyre E."/>
            <person name="Varkonyi-Gasic E."/>
            <person name="Gambi F."/>
            <person name="Hanley J."/>
            <person name="Yao J.-L."/>
            <person name="Cheung J."/>
            <person name="David K."/>
            <person name="Warren B."/>
            <person name="Marsh K."/>
            <person name="Snowden K."/>
            <person name="Lin-Wang K."/>
            <person name="Brian L."/>
            <person name="Martinez-Sanchez M."/>
            <person name="Wang M."/>
            <person name="Ileperuma N."/>
            <person name="Macnee N."/>
            <person name="Campin R."/>
            <person name="Mcatee P."/>
            <person name="Drummond R."/>
            <person name="Espley R."/>
            <person name="Ireland H."/>
            <person name="Wu R."/>
            <person name="Atkinson R."/>
            <person name="Karunairetnam S."/>
            <person name="Bulley S."/>
            <person name="Chunkath S."/>
            <person name="Hanley Z."/>
            <person name="Storey R."/>
            <person name="Thrimawithana A."/>
            <person name="Thomson S."/>
            <person name="David C."/>
            <person name="Testolin R."/>
        </authorList>
    </citation>
    <scope>NUCLEOTIDE SEQUENCE [LARGE SCALE GENOMIC DNA]</scope>
    <source>
        <strain evidence="7">cv. Red5</strain>
        <tissue evidence="6">Young leaf</tissue>
    </source>
</reference>
<dbReference type="FunCoup" id="A0A2R6R2M9">
    <property type="interactions" value="204"/>
</dbReference>
<dbReference type="OMA" id="GSRNFLC"/>
<reference evidence="7" key="2">
    <citation type="journal article" date="2018" name="BMC Genomics">
        <title>A manually annotated Actinidia chinensis var. chinensis (kiwifruit) genome highlights the challenges associated with draft genomes and gene prediction in plants.</title>
        <authorList>
            <person name="Pilkington S.M."/>
            <person name="Crowhurst R."/>
            <person name="Hilario E."/>
            <person name="Nardozza S."/>
            <person name="Fraser L."/>
            <person name="Peng Y."/>
            <person name="Gunaseelan K."/>
            <person name="Simpson R."/>
            <person name="Tahir J."/>
            <person name="Deroles S.C."/>
            <person name="Templeton K."/>
            <person name="Luo Z."/>
            <person name="Davy M."/>
            <person name="Cheng C."/>
            <person name="McNeilage M."/>
            <person name="Scaglione D."/>
            <person name="Liu Y."/>
            <person name="Zhang Q."/>
            <person name="Datson P."/>
            <person name="De Silva N."/>
            <person name="Gardiner S.E."/>
            <person name="Bassett H."/>
            <person name="Chagne D."/>
            <person name="McCallum J."/>
            <person name="Dzierzon H."/>
            <person name="Deng C."/>
            <person name="Wang Y.Y."/>
            <person name="Barron L."/>
            <person name="Manako K."/>
            <person name="Bowen J."/>
            <person name="Foster T.M."/>
            <person name="Erridge Z.A."/>
            <person name="Tiffin H."/>
            <person name="Waite C.N."/>
            <person name="Davies K.M."/>
            <person name="Grierson E.P."/>
            <person name="Laing W.A."/>
            <person name="Kirk R."/>
            <person name="Chen X."/>
            <person name="Wood M."/>
            <person name="Montefiori M."/>
            <person name="Brummell D.A."/>
            <person name="Schwinn K.E."/>
            <person name="Catanach A."/>
            <person name="Fullerton C."/>
            <person name="Li D."/>
            <person name="Meiyalaghan S."/>
            <person name="Nieuwenhuizen N."/>
            <person name="Read N."/>
            <person name="Prakash R."/>
            <person name="Hunter D."/>
            <person name="Zhang H."/>
            <person name="McKenzie M."/>
            <person name="Knabel M."/>
            <person name="Harris A."/>
            <person name="Allan A.C."/>
            <person name="Gleave A."/>
            <person name="Chen A."/>
            <person name="Janssen B.J."/>
            <person name="Plunkett B."/>
            <person name="Ampomah-Dwamena C."/>
            <person name="Voogd C."/>
            <person name="Leif D."/>
            <person name="Lafferty D."/>
            <person name="Souleyre E.J.F."/>
            <person name="Varkonyi-Gasic E."/>
            <person name="Gambi F."/>
            <person name="Hanley J."/>
            <person name="Yao J.L."/>
            <person name="Cheung J."/>
            <person name="David K.M."/>
            <person name="Warren B."/>
            <person name="Marsh K."/>
            <person name="Snowden K.C."/>
            <person name="Lin-Wang K."/>
            <person name="Brian L."/>
            <person name="Martinez-Sanchez M."/>
            <person name="Wang M."/>
            <person name="Ileperuma N."/>
            <person name="Macnee N."/>
            <person name="Campin R."/>
            <person name="McAtee P."/>
            <person name="Drummond R.S.M."/>
            <person name="Espley R.V."/>
            <person name="Ireland H.S."/>
            <person name="Wu R."/>
            <person name="Atkinson R.G."/>
            <person name="Karunairetnam S."/>
            <person name="Bulley S."/>
            <person name="Chunkath S."/>
            <person name="Hanley Z."/>
            <person name="Storey R."/>
            <person name="Thrimawithana A.H."/>
            <person name="Thomson S."/>
            <person name="David C."/>
            <person name="Testolin R."/>
            <person name="Huang H."/>
            <person name="Hellens R.P."/>
            <person name="Schaffer R.J."/>
        </authorList>
    </citation>
    <scope>NUCLEOTIDE SEQUENCE [LARGE SCALE GENOMIC DNA]</scope>
    <source>
        <strain evidence="7">cv. Red5</strain>
    </source>
</reference>
<dbReference type="PROSITE" id="PS00018">
    <property type="entry name" value="EF_HAND_1"/>
    <property type="match status" value="3"/>
</dbReference>
<dbReference type="PROSITE" id="PS50222">
    <property type="entry name" value="EF_HAND_2"/>
    <property type="match status" value="3"/>
</dbReference>
<evidence type="ECO:0000256" key="1">
    <source>
        <dbReference type="ARBA" id="ARBA00003291"/>
    </source>
</evidence>
<evidence type="ECO:0000313" key="7">
    <source>
        <dbReference type="Proteomes" id="UP000241394"/>
    </source>
</evidence>
<organism evidence="6 7">
    <name type="scientific">Actinidia chinensis var. chinensis</name>
    <name type="common">Chinese soft-hair kiwi</name>
    <dbReference type="NCBI Taxonomy" id="1590841"/>
    <lineage>
        <taxon>Eukaryota</taxon>
        <taxon>Viridiplantae</taxon>
        <taxon>Streptophyta</taxon>
        <taxon>Embryophyta</taxon>
        <taxon>Tracheophyta</taxon>
        <taxon>Spermatophyta</taxon>
        <taxon>Magnoliopsida</taxon>
        <taxon>eudicotyledons</taxon>
        <taxon>Gunneridae</taxon>
        <taxon>Pentapetalae</taxon>
        <taxon>asterids</taxon>
        <taxon>Ericales</taxon>
        <taxon>Actinidiaceae</taxon>
        <taxon>Actinidia</taxon>
    </lineage>
</organism>
<dbReference type="CDD" id="cd00051">
    <property type="entry name" value="EFh"/>
    <property type="match status" value="1"/>
</dbReference>
<dbReference type="Pfam" id="PF00036">
    <property type="entry name" value="EF-hand_1"/>
    <property type="match status" value="1"/>
</dbReference>
<feature type="domain" description="EF-hand" evidence="5">
    <location>
        <begin position="4"/>
        <end position="39"/>
    </location>
</feature>
<dbReference type="SMART" id="SM00054">
    <property type="entry name" value="EFh"/>
    <property type="match status" value="3"/>
</dbReference>
<dbReference type="FunFam" id="1.10.238.10:FF:000089">
    <property type="entry name" value="calmodulin-like protein 3"/>
    <property type="match status" value="1"/>
</dbReference>
<dbReference type="Gene3D" id="1.10.238.10">
    <property type="entry name" value="EF-hand"/>
    <property type="match status" value="2"/>
</dbReference>